<evidence type="ECO:0000313" key="1">
    <source>
        <dbReference type="EMBL" id="ACE04823.1"/>
    </source>
</evidence>
<dbReference type="KEGG" id="cpb:Cphamn1_1907"/>
<dbReference type="eggNOG" id="ENOG5032YT2">
    <property type="taxonomic scope" value="Bacteria"/>
</dbReference>
<protein>
    <recommendedName>
        <fullName evidence="2">DUF2442 domain-containing protein</fullName>
    </recommendedName>
</protein>
<dbReference type="Gene3D" id="3.30.2020.40">
    <property type="entry name" value="Uncharacterised protein PF10387, DUF2442"/>
    <property type="match status" value="1"/>
</dbReference>
<dbReference type="AlphaFoldDB" id="B3ELY2"/>
<dbReference type="InterPro" id="IPR018841">
    <property type="entry name" value="DUF2442"/>
</dbReference>
<dbReference type="HOGENOM" id="CLU_177114_1_0_10"/>
<gene>
    <name evidence="1" type="ordered locus">Cphamn1_1907</name>
</gene>
<name>B3ELY2_CHLPB</name>
<proteinExistence type="predicted"/>
<reference evidence="1" key="1">
    <citation type="submission" date="2008-06" db="EMBL/GenBank/DDBJ databases">
        <title>Complete sequence of Chlorobium phaeobacteroides BS1.</title>
        <authorList>
            <consortium name="US DOE Joint Genome Institute"/>
            <person name="Lucas S."/>
            <person name="Copeland A."/>
            <person name="Lapidus A."/>
            <person name="Glavina del Rio T."/>
            <person name="Dalin E."/>
            <person name="Tice H."/>
            <person name="Bruce D."/>
            <person name="Goodwin L."/>
            <person name="Pitluck S."/>
            <person name="Schmutz J."/>
            <person name="Larimer F."/>
            <person name="Land M."/>
            <person name="Hauser L."/>
            <person name="Kyrpides N."/>
            <person name="Ovchinnikova G."/>
            <person name="Li T."/>
            <person name="Liu Z."/>
            <person name="Zhao F."/>
            <person name="Overmann J."/>
            <person name="Bryant D.A."/>
            <person name="Richardson P."/>
        </authorList>
    </citation>
    <scope>NUCLEOTIDE SEQUENCE [LARGE SCALE GENOMIC DNA]</scope>
    <source>
        <strain evidence="1">BS1</strain>
    </source>
</reference>
<accession>B3ELY2</accession>
<sequence>MNTATNIEPRIETVEITDDSITAGLEDGRMISVPLAWSWRLSEASVEQRNNYEIIGRGIGIHWPEIDEDISAEGMLYGIPAHKPRSKKSA</sequence>
<organism evidence="1">
    <name type="scientific">Chlorobium phaeobacteroides (strain BS1)</name>
    <dbReference type="NCBI Taxonomy" id="331678"/>
    <lineage>
        <taxon>Bacteria</taxon>
        <taxon>Pseudomonadati</taxon>
        <taxon>Chlorobiota</taxon>
        <taxon>Chlorobiia</taxon>
        <taxon>Chlorobiales</taxon>
        <taxon>Chlorobiaceae</taxon>
        <taxon>Chlorobium/Pelodictyon group</taxon>
        <taxon>Chlorobium</taxon>
    </lineage>
</organism>
<dbReference type="EMBL" id="CP001101">
    <property type="protein sequence ID" value="ACE04823.1"/>
    <property type="molecule type" value="Genomic_DNA"/>
</dbReference>
<evidence type="ECO:0008006" key="2">
    <source>
        <dbReference type="Google" id="ProtNLM"/>
    </source>
</evidence>
<dbReference type="Pfam" id="PF10387">
    <property type="entry name" value="DUF2442"/>
    <property type="match status" value="1"/>
</dbReference>
<dbReference type="OrthoDB" id="9807561at2"/>